<keyword evidence="3" id="KW-0808">Transferase</keyword>
<evidence type="ECO:0000256" key="5">
    <source>
        <dbReference type="ARBA" id="ARBA00022741"/>
    </source>
</evidence>
<reference evidence="11" key="1">
    <citation type="submission" date="2019-05" db="EMBL/GenBank/DDBJ databases">
        <title>Metatranscriptomic reconstruction reveals RNA viruses with the potential to shape carbon cycling in soil.</title>
        <authorList>
            <person name="Starr E.P."/>
            <person name="Nuccio E."/>
            <person name="Pett-Ridge J."/>
            <person name="Banfield J.F."/>
            <person name="Firestone M.K."/>
        </authorList>
    </citation>
    <scope>NUCLEOTIDE SEQUENCE</scope>
    <source>
        <strain evidence="11">H1_Bulk_28_FD_scaffold_40</strain>
    </source>
</reference>
<feature type="binding site" evidence="9">
    <location>
        <position position="460"/>
    </location>
    <ligand>
        <name>Mg(2+)</name>
        <dbReference type="ChEBI" id="CHEBI:18420"/>
        <label>2</label>
    </ligand>
</feature>
<dbReference type="PROSITE" id="PS50522">
    <property type="entry name" value="RDRP_PHAGE"/>
    <property type="match status" value="1"/>
</dbReference>
<evidence type="ECO:0000256" key="9">
    <source>
        <dbReference type="PIRSR" id="PIRSR605093-1"/>
    </source>
</evidence>
<feature type="binding site" evidence="9">
    <location>
        <position position="339"/>
    </location>
    <ligand>
        <name>Mg(2+)</name>
        <dbReference type="ChEBI" id="CHEBI:18420"/>
        <label>2</label>
    </ligand>
</feature>
<dbReference type="EMBL" id="MN033630">
    <property type="protein sequence ID" value="QDH87788.1"/>
    <property type="molecule type" value="Genomic_RNA"/>
</dbReference>
<keyword evidence="6" id="KW-0693">Viral RNA replication</keyword>
<keyword evidence="4" id="KW-0548">Nucleotidyltransferase</keyword>
<dbReference type="GO" id="GO:0003968">
    <property type="term" value="F:RNA-directed RNA polymerase activity"/>
    <property type="evidence" value="ECO:0007669"/>
    <property type="project" value="UniProtKB-KW"/>
</dbReference>
<feature type="domain" description="RdRp catalytic" evidence="10">
    <location>
        <begin position="324"/>
        <end position="491"/>
    </location>
</feature>
<evidence type="ECO:0000256" key="3">
    <source>
        <dbReference type="ARBA" id="ARBA00022679"/>
    </source>
</evidence>
<dbReference type="GO" id="GO:0000166">
    <property type="term" value="F:nucleotide binding"/>
    <property type="evidence" value="ECO:0007669"/>
    <property type="project" value="UniProtKB-KW"/>
</dbReference>
<proteinExistence type="predicted"/>
<comment type="catalytic activity">
    <reaction evidence="8">
        <text>RNA(n) + a ribonucleoside 5'-triphosphate = RNA(n+1) + diphosphate</text>
        <dbReference type="Rhea" id="RHEA:21248"/>
        <dbReference type="Rhea" id="RHEA-COMP:14527"/>
        <dbReference type="Rhea" id="RHEA-COMP:17342"/>
        <dbReference type="ChEBI" id="CHEBI:33019"/>
        <dbReference type="ChEBI" id="CHEBI:61557"/>
        <dbReference type="ChEBI" id="CHEBI:140395"/>
        <dbReference type="EC" id="2.7.7.48"/>
    </reaction>
</comment>
<keyword evidence="9" id="KW-0460">Magnesium</keyword>
<comment type="cofactor">
    <cofactor evidence="9">
        <name>Mg(2+)</name>
        <dbReference type="ChEBI" id="CHEBI:18420"/>
    </cofactor>
    <text evidence="9">Binds 2 Mg(2+) per subunit.</text>
</comment>
<evidence type="ECO:0000256" key="7">
    <source>
        <dbReference type="ARBA" id="ARBA00030248"/>
    </source>
</evidence>
<evidence type="ECO:0000313" key="11">
    <source>
        <dbReference type="EMBL" id="QDH87788.1"/>
    </source>
</evidence>
<keyword evidence="9" id="KW-0479">Metal-binding</keyword>
<keyword evidence="2 11" id="KW-0696">RNA-directed RNA polymerase</keyword>
<evidence type="ECO:0000256" key="6">
    <source>
        <dbReference type="ARBA" id="ARBA00022953"/>
    </source>
</evidence>
<evidence type="ECO:0000256" key="4">
    <source>
        <dbReference type="ARBA" id="ARBA00022695"/>
    </source>
</evidence>
<organism evidence="11">
    <name type="scientific">Leviviridae sp</name>
    <dbReference type="NCBI Taxonomy" id="2027243"/>
    <lineage>
        <taxon>Viruses</taxon>
        <taxon>Riboviria</taxon>
        <taxon>Orthornavirae</taxon>
        <taxon>Lenarviricota</taxon>
        <taxon>Leviviricetes</taxon>
        <taxon>Norzivirales</taxon>
        <taxon>Fiersviridae</taxon>
    </lineage>
</organism>
<dbReference type="EC" id="2.7.7.48" evidence="1"/>
<accession>A0A514D2F7</accession>
<dbReference type="InterPro" id="IPR007096">
    <property type="entry name" value="RNA-dir_Rpol_cat_phage"/>
</dbReference>
<protein>
    <recommendedName>
        <fullName evidence="1">RNA-directed RNA polymerase</fullName>
        <ecNumber evidence="1">2.7.7.48</ecNumber>
    </recommendedName>
    <alternativeName>
        <fullName evidence="7">RNA replicase beta chain</fullName>
    </alternativeName>
</protein>
<evidence type="ECO:0000259" key="10">
    <source>
        <dbReference type="PROSITE" id="PS50522"/>
    </source>
</evidence>
<evidence type="ECO:0000256" key="8">
    <source>
        <dbReference type="ARBA" id="ARBA00048744"/>
    </source>
</evidence>
<dbReference type="InterPro" id="IPR005093">
    <property type="entry name" value="RNArep_beta"/>
</dbReference>
<gene>
    <name evidence="11" type="ORF">H1Bulk28FD40_000001</name>
</gene>
<name>A0A514D2F7_9VIRU</name>
<keyword evidence="5" id="KW-0547">Nucleotide-binding</keyword>
<dbReference type="GO" id="GO:0046872">
    <property type="term" value="F:metal ion binding"/>
    <property type="evidence" value="ECO:0007669"/>
    <property type="project" value="UniProtKB-KW"/>
</dbReference>
<sequence>MYKLVFVKTAEGRSSFTIDDDFCTACGVDHDNIEGCMLFVASWLALLSDSPLNSGSSAKPKRTYAAFMQRLVRDGLRKTVIEFSALSHKLVSQHMLMGQPTLIGDWIDDFKDTPLFFEYNRYYKSGDIDVLRFIYTFLNFGKKLDYDDEEFHKTAFRGWIDIEEKLARLSFDSTDIGCISAILESCLPRFKITNFFPKFGPGSVQERGVRGRIDKVDTFSYDPMIDRFLLHGFIGNYGLGEEQGLTSDRCVPNAPRWKPGGRVSSRVSRLRFARKDLRTARSIGMEPNVLQYFQQGVNRSMMELIDNSSFSSFIKLQHQEDNKRLAEYGSYTGLVDTIDLSSASDCLSLTLAKAVFPRSWLIPMLVTRSNECILPNGDLHRLQKFAPMGSALCFPTQCVLFTGVCLYAACQFSYDSLPSTLTLLEFVKANCVAISKSFGSANGYTADRHSFQECRVYGDDICIDYRLTQIVMSILDRLGFVVNRNKSFVGSQAFRESCGGFYLNGSDITPLYYRVKGVHQSKLTGEQLASEVALINSCWDRGYKYVYRFHVRQVLGWSTNVRSSRSSMNSVLFVLPGSDTFGIFSKNPRNSHLERREQPDVPGKPWYQRTEMRCISLTYEYRIREPHKFMLDPYEYMRWMGNHSTDKICEDTFSHQSSDTGGARVVWRWTPATD</sequence>
<dbReference type="Pfam" id="PF03431">
    <property type="entry name" value="RNA_replicase_B"/>
    <property type="match status" value="2"/>
</dbReference>
<evidence type="ECO:0000256" key="1">
    <source>
        <dbReference type="ARBA" id="ARBA00012494"/>
    </source>
</evidence>
<evidence type="ECO:0000256" key="2">
    <source>
        <dbReference type="ARBA" id="ARBA00022484"/>
    </source>
</evidence>
<dbReference type="GO" id="GO:0039694">
    <property type="term" value="P:viral RNA genome replication"/>
    <property type="evidence" value="ECO:0007669"/>
    <property type="project" value="InterPro"/>
</dbReference>
<feature type="binding site" evidence="9">
    <location>
        <position position="459"/>
    </location>
    <ligand>
        <name>Mg(2+)</name>
        <dbReference type="ChEBI" id="CHEBI:18420"/>
        <label>2</label>
    </ligand>
</feature>